<proteinExistence type="predicted"/>
<protein>
    <submittedName>
        <fullName evidence="1">Uncharacterized protein</fullName>
    </submittedName>
</protein>
<dbReference type="KEGG" id="ovi:T265_03650"/>
<accession>A0A074ZQQ6</accession>
<gene>
    <name evidence="1" type="ORF">T265_03650</name>
</gene>
<organism evidence="1 2">
    <name type="scientific">Opisthorchis viverrini</name>
    <name type="common">Southeast Asian liver fluke</name>
    <dbReference type="NCBI Taxonomy" id="6198"/>
    <lineage>
        <taxon>Eukaryota</taxon>
        <taxon>Metazoa</taxon>
        <taxon>Spiralia</taxon>
        <taxon>Lophotrochozoa</taxon>
        <taxon>Platyhelminthes</taxon>
        <taxon>Trematoda</taxon>
        <taxon>Digenea</taxon>
        <taxon>Opisthorchiida</taxon>
        <taxon>Opisthorchiata</taxon>
        <taxon>Opisthorchiidae</taxon>
        <taxon>Opisthorchis</taxon>
    </lineage>
</organism>
<name>A0A074ZQQ6_OPIVI</name>
<keyword evidence="2" id="KW-1185">Reference proteome</keyword>
<dbReference type="CTD" id="20317837"/>
<dbReference type="GeneID" id="20317837"/>
<evidence type="ECO:0000313" key="2">
    <source>
        <dbReference type="Proteomes" id="UP000054324"/>
    </source>
</evidence>
<reference evidence="1 2" key="1">
    <citation type="submission" date="2013-11" db="EMBL/GenBank/DDBJ databases">
        <title>Opisthorchis viverrini - life in the bile duct.</title>
        <authorList>
            <person name="Young N.D."/>
            <person name="Nagarajan N."/>
            <person name="Lin S.J."/>
            <person name="Korhonen P.K."/>
            <person name="Jex A.R."/>
            <person name="Hall R.S."/>
            <person name="Safavi-Hemami H."/>
            <person name="Kaewkong W."/>
            <person name="Bertrand D."/>
            <person name="Gao S."/>
            <person name="Seet Q."/>
            <person name="Wongkham S."/>
            <person name="Teh B.T."/>
            <person name="Wongkham C."/>
            <person name="Intapan P.M."/>
            <person name="Maleewong W."/>
            <person name="Yang X."/>
            <person name="Hu M."/>
            <person name="Wang Z."/>
            <person name="Hofmann A."/>
            <person name="Sternberg P.W."/>
            <person name="Tan P."/>
            <person name="Wang J."/>
            <person name="Gasser R.B."/>
        </authorList>
    </citation>
    <scope>NUCLEOTIDE SEQUENCE [LARGE SCALE GENOMIC DNA]</scope>
</reference>
<dbReference type="EMBL" id="KL596672">
    <property type="protein sequence ID" value="KER29738.1"/>
    <property type="molecule type" value="Genomic_DNA"/>
</dbReference>
<dbReference type="Proteomes" id="UP000054324">
    <property type="component" value="Unassembled WGS sequence"/>
</dbReference>
<sequence length="239" mass="27277">MSLPLGAKRRKDTVSCLPSGRTMWAYCGLQETSSTSSTRGSYLETRSLRFKRIGPGTVSQYHTLPIPTGAAVNFHWKLQTIHQSIMRRFKRRSQSRIKRIQTQNDITKLSFIKPVRIEIRQQSSSDGGSIPVESVETRVLNLWSTQNGTKFSRHLEVKGWSPLCLRHSELGVENNAFFGKRRLGIRNTCLNQHNFCCFAHSSMGVPITQPKTRFLTVSLRNRRHQPTQGAVLRQRLSNI</sequence>
<dbReference type="RefSeq" id="XP_009166456.1">
    <property type="nucleotide sequence ID" value="XM_009168192.1"/>
</dbReference>
<evidence type="ECO:0000313" key="1">
    <source>
        <dbReference type="EMBL" id="KER29738.1"/>
    </source>
</evidence>
<dbReference type="AlphaFoldDB" id="A0A074ZQQ6"/>